<evidence type="ECO:0000259" key="4">
    <source>
        <dbReference type="Pfam" id="PF00535"/>
    </source>
</evidence>
<dbReference type="GO" id="GO:0016757">
    <property type="term" value="F:glycosyltransferase activity"/>
    <property type="evidence" value="ECO:0007669"/>
    <property type="project" value="UniProtKB-KW"/>
</dbReference>
<dbReference type="AlphaFoldDB" id="A0A2M9BUV4"/>
<sequence length="343" mass="37398">MTGPGSGASVAVSVALCTHNGARFVGEQLRSILGQTLPPSEIVVSDDASSDGTLDVVRAVLAEFAQTDAATSVAVTILENERPLGVTKNFERAVRATSGQLVALSDQDDVWRDDKLARVRQLFDDDPGLLLLGTDARLVDEAGRPLGLTVFEGLYLSGEELSALRGDADTGGEDAARALVRRNLLTGATVVFRRTLLETALPFPAEWVHDEWLAMMAALLGGVRIVEEPLIDYRQHGANQIGVRAPTFAYRVRRMLEPRGDRNRKLAVRSRVLLERTRERRDVPAPLHELLARKAEFEAVRAELPANRLARVPAVLRLFRTGDYGRLASQGSGDVLRDLLQPA</sequence>
<dbReference type="Proteomes" id="UP000230161">
    <property type="component" value="Unassembled WGS sequence"/>
</dbReference>
<feature type="domain" description="Glycosyltransferase 2-like" evidence="4">
    <location>
        <begin position="13"/>
        <end position="150"/>
    </location>
</feature>
<name>A0A2M9BUV4_9MICO</name>
<comment type="caution">
    <text evidence="5">The sequence shown here is derived from an EMBL/GenBank/DDBJ whole genome shotgun (WGS) entry which is preliminary data.</text>
</comment>
<dbReference type="PANTHER" id="PTHR43685">
    <property type="entry name" value="GLYCOSYLTRANSFERASE"/>
    <property type="match status" value="1"/>
</dbReference>
<evidence type="ECO:0000313" key="5">
    <source>
        <dbReference type="EMBL" id="PJJ61725.1"/>
    </source>
</evidence>
<evidence type="ECO:0000256" key="1">
    <source>
        <dbReference type="ARBA" id="ARBA00006739"/>
    </source>
</evidence>
<evidence type="ECO:0000256" key="2">
    <source>
        <dbReference type="ARBA" id="ARBA00022676"/>
    </source>
</evidence>
<keyword evidence="3 5" id="KW-0808">Transferase</keyword>
<protein>
    <submittedName>
        <fullName evidence="5">Glycosyltransferase involved in cell wall biosynthesis</fullName>
    </submittedName>
</protein>
<gene>
    <name evidence="5" type="ORF">CLV54_2675</name>
</gene>
<dbReference type="PANTHER" id="PTHR43685:SF5">
    <property type="entry name" value="GLYCOSYLTRANSFERASE EPSE-RELATED"/>
    <property type="match status" value="1"/>
</dbReference>
<dbReference type="RefSeq" id="WP_100345425.1">
    <property type="nucleotide sequence ID" value="NZ_PGFB01000004.1"/>
</dbReference>
<dbReference type="OrthoDB" id="9802649at2"/>
<dbReference type="Pfam" id="PF00535">
    <property type="entry name" value="Glycos_transf_2"/>
    <property type="match status" value="1"/>
</dbReference>
<keyword evidence="2" id="KW-0328">Glycosyltransferase</keyword>
<dbReference type="Gene3D" id="3.90.550.10">
    <property type="entry name" value="Spore Coat Polysaccharide Biosynthesis Protein SpsA, Chain A"/>
    <property type="match status" value="1"/>
</dbReference>
<dbReference type="InterPro" id="IPR050834">
    <property type="entry name" value="Glycosyltransf_2"/>
</dbReference>
<evidence type="ECO:0000313" key="6">
    <source>
        <dbReference type="Proteomes" id="UP000230161"/>
    </source>
</evidence>
<dbReference type="InterPro" id="IPR001173">
    <property type="entry name" value="Glyco_trans_2-like"/>
</dbReference>
<dbReference type="CDD" id="cd04196">
    <property type="entry name" value="GT_2_like_d"/>
    <property type="match status" value="1"/>
</dbReference>
<accession>A0A2M9BUV4</accession>
<reference evidence="5 6" key="1">
    <citation type="submission" date="2017-11" db="EMBL/GenBank/DDBJ databases">
        <title>Genomic Encyclopedia of Archaeal and Bacterial Type Strains, Phase II (KMG-II): From Individual Species to Whole Genera.</title>
        <authorList>
            <person name="Goeker M."/>
        </authorList>
    </citation>
    <scope>NUCLEOTIDE SEQUENCE [LARGE SCALE GENOMIC DNA]</scope>
    <source>
        <strain evidence="5 6">DSM 25625</strain>
    </source>
</reference>
<keyword evidence="6" id="KW-1185">Reference proteome</keyword>
<dbReference type="EMBL" id="PGFB01000004">
    <property type="protein sequence ID" value="PJJ61725.1"/>
    <property type="molecule type" value="Genomic_DNA"/>
</dbReference>
<organism evidence="5 6">
    <name type="scientific">Compostimonas suwonensis</name>
    <dbReference type="NCBI Taxonomy" id="1048394"/>
    <lineage>
        <taxon>Bacteria</taxon>
        <taxon>Bacillati</taxon>
        <taxon>Actinomycetota</taxon>
        <taxon>Actinomycetes</taxon>
        <taxon>Micrococcales</taxon>
        <taxon>Microbacteriaceae</taxon>
        <taxon>Compostimonas</taxon>
    </lineage>
</organism>
<comment type="similarity">
    <text evidence="1">Belongs to the glycosyltransferase 2 family.</text>
</comment>
<evidence type="ECO:0000256" key="3">
    <source>
        <dbReference type="ARBA" id="ARBA00022679"/>
    </source>
</evidence>
<dbReference type="InterPro" id="IPR029044">
    <property type="entry name" value="Nucleotide-diphossugar_trans"/>
</dbReference>
<proteinExistence type="inferred from homology"/>
<dbReference type="SUPFAM" id="SSF53448">
    <property type="entry name" value="Nucleotide-diphospho-sugar transferases"/>
    <property type="match status" value="1"/>
</dbReference>